<keyword evidence="2" id="KW-1185">Reference proteome</keyword>
<reference evidence="1" key="2">
    <citation type="submission" date="2021-04" db="EMBL/GenBank/DDBJ databases">
        <title>Genome-wide patterns of bracovirus chromosomal integration into multiple host tissues during parasitism.</title>
        <authorList>
            <person name="Chebbi M.A.C."/>
        </authorList>
    </citation>
    <scope>NUCLEOTIDE SEQUENCE</scope>
    <source>
        <tissue evidence="1">Whole body</tissue>
    </source>
</reference>
<gene>
    <name evidence="1" type="ORF">G9C98_000613</name>
</gene>
<name>A0A8J5R7F4_9HYME</name>
<sequence length="57" mass="6126">MNVIPCCTWVKRGVSAAVPDKVQLTAEELAGIIKKTESDLAEFEANSDDDSDKEEAG</sequence>
<evidence type="ECO:0000313" key="1">
    <source>
        <dbReference type="EMBL" id="KAG8039884.1"/>
    </source>
</evidence>
<dbReference type="OrthoDB" id="270624at2759"/>
<proteinExistence type="predicted"/>
<reference evidence="1" key="1">
    <citation type="submission" date="2020-03" db="EMBL/GenBank/DDBJ databases">
        <authorList>
            <person name="Chebbi M.A."/>
            <person name="Drezen J.M."/>
        </authorList>
    </citation>
    <scope>NUCLEOTIDE SEQUENCE</scope>
    <source>
        <tissue evidence="1">Whole body</tissue>
    </source>
</reference>
<evidence type="ECO:0000313" key="2">
    <source>
        <dbReference type="Proteomes" id="UP000729913"/>
    </source>
</evidence>
<organism evidence="1 2">
    <name type="scientific">Cotesia typhae</name>
    <dbReference type="NCBI Taxonomy" id="2053667"/>
    <lineage>
        <taxon>Eukaryota</taxon>
        <taxon>Metazoa</taxon>
        <taxon>Ecdysozoa</taxon>
        <taxon>Arthropoda</taxon>
        <taxon>Hexapoda</taxon>
        <taxon>Insecta</taxon>
        <taxon>Pterygota</taxon>
        <taxon>Neoptera</taxon>
        <taxon>Endopterygota</taxon>
        <taxon>Hymenoptera</taxon>
        <taxon>Apocrita</taxon>
        <taxon>Ichneumonoidea</taxon>
        <taxon>Braconidae</taxon>
        <taxon>Microgastrinae</taxon>
        <taxon>Cotesia</taxon>
    </lineage>
</organism>
<dbReference type="EMBL" id="JAAOIC020000032">
    <property type="protein sequence ID" value="KAG8039884.1"/>
    <property type="molecule type" value="Genomic_DNA"/>
</dbReference>
<dbReference type="AlphaFoldDB" id="A0A8J5R7F4"/>
<accession>A0A8J5R7F4</accession>
<protein>
    <submittedName>
        <fullName evidence="1">Uncharacterized protein</fullName>
    </submittedName>
</protein>
<comment type="caution">
    <text evidence="1">The sequence shown here is derived from an EMBL/GenBank/DDBJ whole genome shotgun (WGS) entry which is preliminary data.</text>
</comment>
<dbReference type="Proteomes" id="UP000729913">
    <property type="component" value="Unassembled WGS sequence"/>
</dbReference>